<protein>
    <recommendedName>
        <fullName evidence="1">JmjC domain-containing protein</fullName>
    </recommendedName>
</protein>
<evidence type="ECO:0000259" key="1">
    <source>
        <dbReference type="PROSITE" id="PS51184"/>
    </source>
</evidence>
<dbReference type="Gene3D" id="2.60.120.650">
    <property type="entry name" value="Cupin"/>
    <property type="match status" value="1"/>
</dbReference>
<comment type="caution">
    <text evidence="2">The sequence shown here is derived from an EMBL/GenBank/DDBJ whole genome shotgun (WGS) entry which is preliminary data.</text>
</comment>
<dbReference type="OrthoDB" id="655030at2759"/>
<name>A0A836CJX1_9STRA</name>
<keyword evidence="3" id="KW-1185">Reference proteome</keyword>
<dbReference type="PROSITE" id="PS51184">
    <property type="entry name" value="JMJC"/>
    <property type="match status" value="1"/>
</dbReference>
<dbReference type="InterPro" id="IPR003347">
    <property type="entry name" value="JmjC_dom"/>
</dbReference>
<dbReference type="Proteomes" id="UP000664859">
    <property type="component" value="Unassembled WGS sequence"/>
</dbReference>
<dbReference type="InterPro" id="IPR015422">
    <property type="entry name" value="PyrdxlP-dep_Trfase_small"/>
</dbReference>
<dbReference type="InterPro" id="IPR015424">
    <property type="entry name" value="PyrdxlP-dep_Trfase"/>
</dbReference>
<dbReference type="PANTHER" id="PTHR42858:SF1">
    <property type="entry name" value="LD15494P"/>
    <property type="match status" value="1"/>
</dbReference>
<dbReference type="SUPFAM" id="SSF53383">
    <property type="entry name" value="PLP-dependent transferases"/>
    <property type="match status" value="1"/>
</dbReference>
<dbReference type="EMBL" id="JAFCMP010000061">
    <property type="protein sequence ID" value="KAG5188877.1"/>
    <property type="molecule type" value="Genomic_DNA"/>
</dbReference>
<evidence type="ECO:0000313" key="3">
    <source>
        <dbReference type="Proteomes" id="UP000664859"/>
    </source>
</evidence>
<evidence type="ECO:0000313" key="2">
    <source>
        <dbReference type="EMBL" id="KAG5188877.1"/>
    </source>
</evidence>
<dbReference type="Gene3D" id="3.50.50.60">
    <property type="entry name" value="FAD/NAD(P)-binding domain"/>
    <property type="match status" value="1"/>
</dbReference>
<dbReference type="SUPFAM" id="SSF51197">
    <property type="entry name" value="Clavaminate synthase-like"/>
    <property type="match status" value="1"/>
</dbReference>
<reference evidence="2" key="1">
    <citation type="submission" date="2021-02" db="EMBL/GenBank/DDBJ databases">
        <title>First Annotated Genome of the Yellow-green Alga Tribonema minus.</title>
        <authorList>
            <person name="Mahan K.M."/>
        </authorList>
    </citation>
    <scope>NUCLEOTIDE SEQUENCE</scope>
    <source>
        <strain evidence="2">UTEX B ZZ1240</strain>
    </source>
</reference>
<feature type="domain" description="JmjC" evidence="1">
    <location>
        <begin position="134"/>
        <end position="279"/>
    </location>
</feature>
<organism evidence="2 3">
    <name type="scientific">Tribonema minus</name>
    <dbReference type="NCBI Taxonomy" id="303371"/>
    <lineage>
        <taxon>Eukaryota</taxon>
        <taxon>Sar</taxon>
        <taxon>Stramenopiles</taxon>
        <taxon>Ochrophyta</taxon>
        <taxon>PX clade</taxon>
        <taxon>Xanthophyceae</taxon>
        <taxon>Tribonematales</taxon>
        <taxon>Tribonemataceae</taxon>
        <taxon>Tribonema</taxon>
    </lineage>
</organism>
<dbReference type="GO" id="GO:0030170">
    <property type="term" value="F:pyridoxal phosphate binding"/>
    <property type="evidence" value="ECO:0007669"/>
    <property type="project" value="InterPro"/>
</dbReference>
<sequence>MAAAREAHRDAYGLAGCLAAVAELFASAGALSVAAVEKALYQLDMVTLMAGGRYRSTANQLIDSLQPLLPPTSTSTPAHTARPLDNACATASGSALGGVKRVFTAMTSEDVGGKAVEADARNAEAMPSVEVPRRQIPQLRKDFATPDYCSLLCEDEEEDPEAGSDVVANAWLGPKGTCSPCHTDPTHNLLCQVVGSKEVTLFAPQHSAGLYPNEGIMSNTSRVDVGAGAVDSEGEALYIPPLWWHYIRSLETSFSCDAAIGAIRGYDVFQLSITTRAAETAEVGHLLEQLIEPMREQIVSRALCSEPGDVALCQDPSYFLSFGILADRGLDVVPVSTDEDSGLTAHKLEEAFEAVAAKGKKAVMVYFVPTHCNPTGFTIGAEEREKLVRVAEKWRVTLVADEVYHLLHYFPEEPLPPVMACVSGGSQRVVSISSFSKVLCPGIRVGWIHSANVDLVSRIRGSGVFVSGGVSCQFTSRMVAHAMQTGALEEHLAQNCTQLGAKARALSSALSKYLPPGCTFAPPRGGYFLWLGLPWPGGALLGQGLRGTHGQGIGVSAGGYHNVLVPRGLAALNSAGIDMYAPEHNNVAVKIAGSVTHDKDKEPRTWKGFVQGYISIDRGDLAQLLLDKAAALPNVRVHYLHSLEGVDVAANVATFNLVGKEGTQVLQEFDLLVGADGVRSGVRAAMQDQVPGFSVKIVEENSEYKTLNLGHARTLRGYEPSLDWEHSTIAGALVQPRSGPHSFESAGTTVESVGTFLAETFPQLREGRTDEEWRGIAEQLLSKRPAFNRTVYCSALAHARVVLGVNSALETVVMLAEELGCTGTAETVKTEDVPAALQRFNARRLPDAHAVCRISQNSTGKTALARTVFGMQIACTLLLGKLGLAAPPAMMQVAKPHLTYSALAAQMRRQARFANAFLLATVSSIAAAVTLRSLQPPLALCGALMGMAVLRRSAAAVAGSKRKSAAAA</sequence>
<dbReference type="InterPro" id="IPR041667">
    <property type="entry name" value="Cupin_8"/>
</dbReference>
<dbReference type="PANTHER" id="PTHR42858">
    <property type="entry name" value="AMINOTRANSFERASE"/>
    <property type="match status" value="1"/>
</dbReference>
<dbReference type="InterPro" id="IPR004839">
    <property type="entry name" value="Aminotransferase_I/II_large"/>
</dbReference>
<dbReference type="SMART" id="SM00558">
    <property type="entry name" value="JmjC"/>
    <property type="match status" value="1"/>
</dbReference>
<dbReference type="AlphaFoldDB" id="A0A836CJX1"/>
<dbReference type="Pfam" id="PF13621">
    <property type="entry name" value="Cupin_8"/>
    <property type="match status" value="1"/>
</dbReference>
<gene>
    <name evidence="2" type="ORF">JKP88DRAFT_353273</name>
</gene>
<dbReference type="Pfam" id="PF00155">
    <property type="entry name" value="Aminotran_1_2"/>
    <property type="match status" value="1"/>
</dbReference>
<accession>A0A836CJX1</accession>
<dbReference type="SUPFAM" id="SSF51905">
    <property type="entry name" value="FAD/NAD(P)-binding domain"/>
    <property type="match status" value="1"/>
</dbReference>
<dbReference type="InterPro" id="IPR015421">
    <property type="entry name" value="PyrdxlP-dep_Trfase_major"/>
</dbReference>
<dbReference type="CDD" id="cd00609">
    <property type="entry name" value="AAT_like"/>
    <property type="match status" value="1"/>
</dbReference>
<proteinExistence type="predicted"/>
<dbReference type="Gene3D" id="3.90.1150.10">
    <property type="entry name" value="Aspartate Aminotransferase, domain 1"/>
    <property type="match status" value="1"/>
</dbReference>
<dbReference type="InterPro" id="IPR036188">
    <property type="entry name" value="FAD/NAD-bd_sf"/>
</dbReference>
<dbReference type="Gene3D" id="3.40.640.10">
    <property type="entry name" value="Type I PLP-dependent aspartate aminotransferase-like (Major domain)"/>
    <property type="match status" value="1"/>
</dbReference>
<dbReference type="GO" id="GO:0047536">
    <property type="term" value="F:2-aminoadipate transaminase activity"/>
    <property type="evidence" value="ECO:0007669"/>
    <property type="project" value="TreeGrafter"/>
</dbReference>